<dbReference type="InterPro" id="IPR038955">
    <property type="entry name" value="PriA/CPL1_fungi"/>
</dbReference>
<dbReference type="EMBL" id="JAFIQS010000001">
    <property type="protein sequence ID" value="KAG5173732.1"/>
    <property type="molecule type" value="Genomic_DNA"/>
</dbReference>
<evidence type="ECO:0000313" key="4">
    <source>
        <dbReference type="EMBL" id="KAG5173732.1"/>
    </source>
</evidence>
<feature type="domain" description="Protein CPL1-like" evidence="3">
    <location>
        <begin position="135"/>
        <end position="194"/>
    </location>
</feature>
<proteinExistence type="predicted"/>
<comment type="caution">
    <text evidence="4">The sequence shown here is derived from an EMBL/GenBank/DDBJ whole genome shotgun (WGS) entry which is preliminary data.</text>
</comment>
<dbReference type="PANTHER" id="PTHR35192:SF2">
    <property type="entry name" value="APPLE DOMAIN-CONTAINING PROTEIN"/>
    <property type="match status" value="1"/>
</dbReference>
<reference evidence="4" key="1">
    <citation type="submission" date="2021-02" db="EMBL/GenBank/DDBJ databases">
        <title>Psilocybe cubensis genome.</title>
        <authorList>
            <person name="Mckernan K.J."/>
            <person name="Crawford S."/>
            <person name="Trippe A."/>
            <person name="Kane L.T."/>
            <person name="Mclaughlin S."/>
        </authorList>
    </citation>
    <scope>NUCLEOTIDE SEQUENCE [LARGE SCALE GENOMIC DNA]</scope>
    <source>
        <strain evidence="4">MGC-MH-2018</strain>
    </source>
</reference>
<sequence>MFAVFCRHFVVLALALASASSAASPTYTALDNRVPVSKADAVNYPRQYDSGAGSYNDPGNSANRWGDNNGGGDNYPTPSHRPKPRNLKSRLLSSVPPSELAESICPSGLYGCPIAKPGSLSSLPTSLSTWTEQGFECIDTKADLRACGGCASIDSKHDCTTIEGANDISCAVGTCVVDSCLPGYSLDSKNNACVRK</sequence>
<dbReference type="AlphaFoldDB" id="A0A8H8CP93"/>
<feature type="region of interest" description="Disordered" evidence="1">
    <location>
        <begin position="45"/>
        <end position="92"/>
    </location>
</feature>
<dbReference type="OrthoDB" id="439917at2759"/>
<evidence type="ECO:0000256" key="1">
    <source>
        <dbReference type="SAM" id="MobiDB-lite"/>
    </source>
</evidence>
<dbReference type="Pfam" id="PF21671">
    <property type="entry name" value="CPL1-like"/>
    <property type="match status" value="1"/>
</dbReference>
<evidence type="ECO:0000259" key="3">
    <source>
        <dbReference type="Pfam" id="PF21671"/>
    </source>
</evidence>
<name>A0A8H8CP93_PSICU</name>
<feature type="chain" id="PRO_5034409897" description="Protein CPL1-like domain-containing protein" evidence="2">
    <location>
        <begin position="23"/>
        <end position="196"/>
    </location>
</feature>
<dbReference type="InterPro" id="IPR048661">
    <property type="entry name" value="CPL1-like"/>
</dbReference>
<evidence type="ECO:0000256" key="2">
    <source>
        <dbReference type="SAM" id="SignalP"/>
    </source>
</evidence>
<gene>
    <name evidence="4" type="ORF">JR316_000389</name>
</gene>
<protein>
    <recommendedName>
        <fullName evidence="3">Protein CPL1-like domain-containing protein</fullName>
    </recommendedName>
</protein>
<organism evidence="4">
    <name type="scientific">Psilocybe cubensis</name>
    <name type="common">Psychedelic mushroom</name>
    <name type="synonym">Stropharia cubensis</name>
    <dbReference type="NCBI Taxonomy" id="181762"/>
    <lineage>
        <taxon>Eukaryota</taxon>
        <taxon>Fungi</taxon>
        <taxon>Dikarya</taxon>
        <taxon>Basidiomycota</taxon>
        <taxon>Agaricomycotina</taxon>
        <taxon>Agaricomycetes</taxon>
        <taxon>Agaricomycetidae</taxon>
        <taxon>Agaricales</taxon>
        <taxon>Agaricineae</taxon>
        <taxon>Strophariaceae</taxon>
        <taxon>Psilocybe</taxon>
    </lineage>
</organism>
<accession>A0A8H8CP93</accession>
<feature type="signal peptide" evidence="2">
    <location>
        <begin position="1"/>
        <end position="22"/>
    </location>
</feature>
<dbReference type="PANTHER" id="PTHR35192">
    <property type="entry name" value="PROTEIN, PUTATIVE-RELATED"/>
    <property type="match status" value="1"/>
</dbReference>
<keyword evidence="2" id="KW-0732">Signal</keyword>